<keyword evidence="3" id="KW-1185">Reference proteome</keyword>
<keyword evidence="1" id="KW-1133">Transmembrane helix</keyword>
<gene>
    <name evidence="2" type="ORF">M23134_08249</name>
</gene>
<sequence length="231" mass="25277">MFANISSKQQGKIAGWLYIIIAVLGIFSIAYVPSVIVSEQAAITLQNLKNHLILFKWGVFADILIGLFEVVLTALLYQLFCQVGKITAIAATYARILMVAIMGVNLLIYLAPVVVVSSPALSQLFTSVELARYTQIAFSLHATGILVWGFFFGLHLLFLSWLVVKSPKHPAWLGYIMWVGSLGYLLESFNKICLGNNAILAIVSGVLLAAVVIGELGFGLWLMVKGEKELK</sequence>
<evidence type="ECO:0000313" key="2">
    <source>
        <dbReference type="EMBL" id="EAY30420.1"/>
    </source>
</evidence>
<feature type="transmembrane region" description="Helical" evidence="1">
    <location>
        <begin position="92"/>
        <end position="116"/>
    </location>
</feature>
<dbReference type="OrthoDB" id="1160166at2"/>
<keyword evidence="1" id="KW-0472">Membrane</keyword>
<feature type="transmembrane region" description="Helical" evidence="1">
    <location>
        <begin position="57"/>
        <end position="80"/>
    </location>
</feature>
<organism evidence="2 3">
    <name type="scientific">Microscilla marina ATCC 23134</name>
    <dbReference type="NCBI Taxonomy" id="313606"/>
    <lineage>
        <taxon>Bacteria</taxon>
        <taxon>Pseudomonadati</taxon>
        <taxon>Bacteroidota</taxon>
        <taxon>Cytophagia</taxon>
        <taxon>Cytophagales</taxon>
        <taxon>Microscillaceae</taxon>
        <taxon>Microscilla</taxon>
    </lineage>
</organism>
<proteinExistence type="predicted"/>
<keyword evidence="1" id="KW-0812">Transmembrane</keyword>
<dbReference type="InterPro" id="IPR025495">
    <property type="entry name" value="DUF4386"/>
</dbReference>
<feature type="transmembrane region" description="Helical" evidence="1">
    <location>
        <begin position="198"/>
        <end position="224"/>
    </location>
</feature>
<comment type="caution">
    <text evidence="2">The sequence shown here is derived from an EMBL/GenBank/DDBJ whole genome shotgun (WGS) entry which is preliminary data.</text>
</comment>
<reference evidence="2 3" key="1">
    <citation type="submission" date="2007-01" db="EMBL/GenBank/DDBJ databases">
        <authorList>
            <person name="Haygood M."/>
            <person name="Podell S."/>
            <person name="Anderson C."/>
            <person name="Hopkinson B."/>
            <person name="Roe K."/>
            <person name="Barbeau K."/>
            <person name="Gaasterland T."/>
            <person name="Ferriera S."/>
            <person name="Johnson J."/>
            <person name="Kravitz S."/>
            <person name="Beeson K."/>
            <person name="Sutton G."/>
            <person name="Rogers Y.-H."/>
            <person name="Friedman R."/>
            <person name="Frazier M."/>
            <person name="Venter J.C."/>
        </authorList>
    </citation>
    <scope>NUCLEOTIDE SEQUENCE [LARGE SCALE GENOMIC DNA]</scope>
    <source>
        <strain evidence="2 3">ATCC 23134</strain>
    </source>
</reference>
<feature type="transmembrane region" description="Helical" evidence="1">
    <location>
        <begin position="136"/>
        <end position="158"/>
    </location>
</feature>
<dbReference type="RefSeq" id="WP_002695446.1">
    <property type="nucleotide sequence ID" value="NZ_AAWS01000007.1"/>
</dbReference>
<protein>
    <submittedName>
        <fullName evidence="2">Membrane protein, putative</fullName>
    </submittedName>
</protein>
<accession>A1ZHF1</accession>
<dbReference type="Proteomes" id="UP000004095">
    <property type="component" value="Unassembled WGS sequence"/>
</dbReference>
<evidence type="ECO:0000256" key="1">
    <source>
        <dbReference type="SAM" id="Phobius"/>
    </source>
</evidence>
<dbReference type="eggNOG" id="ENOG502ZF5I">
    <property type="taxonomic scope" value="Bacteria"/>
</dbReference>
<dbReference type="Pfam" id="PF14329">
    <property type="entry name" value="DUF4386"/>
    <property type="match status" value="1"/>
</dbReference>
<name>A1ZHF1_MICM2</name>
<evidence type="ECO:0000313" key="3">
    <source>
        <dbReference type="Proteomes" id="UP000004095"/>
    </source>
</evidence>
<feature type="transmembrane region" description="Helical" evidence="1">
    <location>
        <begin position="170"/>
        <end position="186"/>
    </location>
</feature>
<feature type="transmembrane region" description="Helical" evidence="1">
    <location>
        <begin position="16"/>
        <end position="37"/>
    </location>
</feature>
<dbReference type="AlphaFoldDB" id="A1ZHF1"/>
<dbReference type="EMBL" id="AAWS01000007">
    <property type="protein sequence ID" value="EAY30420.1"/>
    <property type="molecule type" value="Genomic_DNA"/>
</dbReference>